<dbReference type="AlphaFoldDB" id="A0A365U620"/>
<comment type="caution">
    <text evidence="2">The sequence shown here is derived from an EMBL/GenBank/DDBJ whole genome shotgun (WGS) entry which is preliminary data.</text>
</comment>
<keyword evidence="3" id="KW-1185">Reference proteome</keyword>
<evidence type="ECO:0000313" key="3">
    <source>
        <dbReference type="Proteomes" id="UP000253370"/>
    </source>
</evidence>
<organism evidence="2 3">
    <name type="scientific">Rhodosalinus halophilus</name>
    <dbReference type="NCBI Taxonomy" id="2259333"/>
    <lineage>
        <taxon>Bacteria</taxon>
        <taxon>Pseudomonadati</taxon>
        <taxon>Pseudomonadota</taxon>
        <taxon>Alphaproteobacteria</taxon>
        <taxon>Rhodobacterales</taxon>
        <taxon>Paracoccaceae</taxon>
        <taxon>Rhodosalinus</taxon>
    </lineage>
</organism>
<keyword evidence="1" id="KW-0472">Membrane</keyword>
<dbReference type="EMBL" id="QNTQ01000014">
    <property type="protein sequence ID" value="RBI83817.1"/>
    <property type="molecule type" value="Genomic_DNA"/>
</dbReference>
<feature type="transmembrane region" description="Helical" evidence="1">
    <location>
        <begin position="37"/>
        <end position="57"/>
    </location>
</feature>
<protein>
    <submittedName>
        <fullName evidence="2">Uncharacterized protein</fullName>
    </submittedName>
</protein>
<name>A0A365U620_9RHOB</name>
<dbReference type="RefSeq" id="WP_113290157.1">
    <property type="nucleotide sequence ID" value="NZ_QNTQ01000014.1"/>
</dbReference>
<reference evidence="2 3" key="1">
    <citation type="submission" date="2018-07" db="EMBL/GenBank/DDBJ databases">
        <title>Rhodosalinus sp. strain E84T genomic sequence and assembly.</title>
        <authorList>
            <person name="Liu Z.-W."/>
            <person name="Lu D.-C."/>
        </authorList>
    </citation>
    <scope>NUCLEOTIDE SEQUENCE [LARGE SCALE GENOMIC DNA]</scope>
    <source>
        <strain evidence="2 3">E84</strain>
    </source>
</reference>
<keyword evidence="1" id="KW-0812">Transmembrane</keyword>
<gene>
    <name evidence="2" type="ORF">DRV85_14280</name>
</gene>
<dbReference type="Proteomes" id="UP000253370">
    <property type="component" value="Unassembled WGS sequence"/>
</dbReference>
<keyword evidence="1" id="KW-1133">Transmembrane helix</keyword>
<proteinExistence type="predicted"/>
<feature type="transmembrane region" description="Helical" evidence="1">
    <location>
        <begin position="6"/>
        <end position="25"/>
    </location>
</feature>
<sequence>MTFDIPHMIATGVVVLAVLYAVDRSGVTHGVSRRRSALVKFGAIFVAIGILNLVWPYGATAGS</sequence>
<evidence type="ECO:0000256" key="1">
    <source>
        <dbReference type="SAM" id="Phobius"/>
    </source>
</evidence>
<dbReference type="OrthoDB" id="7875671at2"/>
<evidence type="ECO:0000313" key="2">
    <source>
        <dbReference type="EMBL" id="RBI83817.1"/>
    </source>
</evidence>
<accession>A0A365U620</accession>